<feature type="transmembrane region" description="Helical" evidence="6">
    <location>
        <begin position="191"/>
        <end position="210"/>
    </location>
</feature>
<protein>
    <submittedName>
        <fullName evidence="9">Competence protein ComEC</fullName>
    </submittedName>
</protein>
<dbReference type="NCBIfam" id="TIGR00360">
    <property type="entry name" value="ComEC_N-term"/>
    <property type="match status" value="1"/>
</dbReference>
<proteinExistence type="predicted"/>
<sequence length="602" mass="62408">MLEPPRTATILSGRVAEVELLPEGRRVTLDAPHFDDGPAQPRRVRVRLKAQDPAQPAPGDQLRLRAMIRPPGAPTHPGGWDFQRAAFFSGLGGNGYALGMAEVTAGEETPFFAGLRSTIEVRVTTALPGAVGAIAAALMTGGQSAIPAPDLAAMRDSGLAHLLSVSGLHIVAVMGLAFALVRLGFALSMRMPGKAIAATAALVLGAAYMLLTGAQVPMQRSFAMAAVTTLALLAGRRALTLRGLALAAAGVVVIQPAAILGASFQMSFAAVLALIAGWDWMRPRLPMAGPRAAWRRRLVLAAFGVVATSLLAGLATMPFSLHHFGRLQLYGVLANAVAVPLTTLLVMPAAMLAALLMPFGLEALALVPMGLGVEATLAVAHAVAAWPGATLTMPPIPAWGLGLCSLGLVWLCLWRTGWRLAGVPLLALGLASGAMDRPPDLLISGDGRLIAMRAGDGLFLQKASGAASLVRESWQRLHGAGTAETLPREGELAGGVLRCHVGACLLQPGLAHPTAILLRGDSPAEACGSAAVVISAEPVRGPCLAHVVDRFAVWRNGPHAIWLEPQGVQVVSDRAHRGERPWVPPVPIPRGLTSAAPLAVAD</sequence>
<keyword evidence="10" id="KW-1185">Reference proteome</keyword>
<evidence type="ECO:0000259" key="8">
    <source>
        <dbReference type="Pfam" id="PF13567"/>
    </source>
</evidence>
<feature type="transmembrane region" description="Helical" evidence="6">
    <location>
        <begin position="245"/>
        <end position="278"/>
    </location>
</feature>
<feature type="transmembrane region" description="Helical" evidence="6">
    <location>
        <begin position="333"/>
        <end position="356"/>
    </location>
</feature>
<dbReference type="Pfam" id="PF13567">
    <property type="entry name" value="DUF4131"/>
    <property type="match status" value="1"/>
</dbReference>
<evidence type="ECO:0000256" key="6">
    <source>
        <dbReference type="SAM" id="Phobius"/>
    </source>
</evidence>
<evidence type="ECO:0000256" key="4">
    <source>
        <dbReference type="ARBA" id="ARBA00022989"/>
    </source>
</evidence>
<name>A0A1G6KTZ9_9PROT</name>
<evidence type="ECO:0000256" key="1">
    <source>
        <dbReference type="ARBA" id="ARBA00004651"/>
    </source>
</evidence>
<dbReference type="STRING" id="938405.SAMN02927895_03892"/>
<dbReference type="AlphaFoldDB" id="A0A1G6KTZ9"/>
<dbReference type="PANTHER" id="PTHR30619">
    <property type="entry name" value="DNA INTERNALIZATION/COMPETENCE PROTEIN COMEC/REC2"/>
    <property type="match status" value="1"/>
</dbReference>
<evidence type="ECO:0000259" key="7">
    <source>
        <dbReference type="Pfam" id="PF03772"/>
    </source>
</evidence>
<feature type="domain" description="ComEC/Rec2-related protein" evidence="7">
    <location>
        <begin position="138"/>
        <end position="416"/>
    </location>
</feature>
<feature type="domain" description="DUF4131" evidence="8">
    <location>
        <begin position="7"/>
        <end position="97"/>
    </location>
</feature>
<dbReference type="PANTHER" id="PTHR30619:SF1">
    <property type="entry name" value="RECOMBINATION PROTEIN 2"/>
    <property type="match status" value="1"/>
</dbReference>
<keyword evidence="3 6" id="KW-0812">Transmembrane</keyword>
<evidence type="ECO:0000256" key="2">
    <source>
        <dbReference type="ARBA" id="ARBA00022475"/>
    </source>
</evidence>
<feature type="transmembrane region" description="Helical" evidence="6">
    <location>
        <begin position="396"/>
        <end position="414"/>
    </location>
</feature>
<dbReference type="EMBL" id="FMZX01000001">
    <property type="protein sequence ID" value="SDC34572.1"/>
    <property type="molecule type" value="Genomic_DNA"/>
</dbReference>
<feature type="transmembrane region" description="Helical" evidence="6">
    <location>
        <begin position="162"/>
        <end position="185"/>
    </location>
</feature>
<evidence type="ECO:0000256" key="5">
    <source>
        <dbReference type="ARBA" id="ARBA00023136"/>
    </source>
</evidence>
<dbReference type="InterPro" id="IPR004477">
    <property type="entry name" value="ComEC_N"/>
</dbReference>
<organism evidence="9 10">
    <name type="scientific">Belnapia rosea</name>
    <dbReference type="NCBI Taxonomy" id="938405"/>
    <lineage>
        <taxon>Bacteria</taxon>
        <taxon>Pseudomonadati</taxon>
        <taxon>Pseudomonadota</taxon>
        <taxon>Alphaproteobacteria</taxon>
        <taxon>Acetobacterales</taxon>
        <taxon>Roseomonadaceae</taxon>
        <taxon>Belnapia</taxon>
    </lineage>
</organism>
<keyword evidence="4 6" id="KW-1133">Transmembrane helix</keyword>
<comment type="subcellular location">
    <subcellularLocation>
        <location evidence="1">Cell membrane</location>
        <topology evidence="1">Multi-pass membrane protein</topology>
    </subcellularLocation>
</comment>
<keyword evidence="2" id="KW-1003">Cell membrane</keyword>
<dbReference type="InterPro" id="IPR052159">
    <property type="entry name" value="Competence_DNA_uptake"/>
</dbReference>
<evidence type="ECO:0000313" key="10">
    <source>
        <dbReference type="Proteomes" id="UP000198925"/>
    </source>
</evidence>
<dbReference type="Pfam" id="PF03772">
    <property type="entry name" value="Competence"/>
    <property type="match status" value="1"/>
</dbReference>
<accession>A0A1G6KTZ9</accession>
<evidence type="ECO:0000313" key="9">
    <source>
        <dbReference type="EMBL" id="SDC34572.1"/>
    </source>
</evidence>
<reference evidence="9 10" key="1">
    <citation type="submission" date="2016-10" db="EMBL/GenBank/DDBJ databases">
        <authorList>
            <person name="de Groot N.N."/>
        </authorList>
    </citation>
    <scope>NUCLEOTIDE SEQUENCE [LARGE SCALE GENOMIC DNA]</scope>
    <source>
        <strain evidence="9 10">CPCC 100156</strain>
    </source>
</reference>
<dbReference type="GO" id="GO:0005886">
    <property type="term" value="C:plasma membrane"/>
    <property type="evidence" value="ECO:0007669"/>
    <property type="project" value="UniProtKB-SubCell"/>
</dbReference>
<feature type="transmembrane region" description="Helical" evidence="6">
    <location>
        <begin position="298"/>
        <end position="321"/>
    </location>
</feature>
<dbReference type="InterPro" id="IPR025405">
    <property type="entry name" value="DUF4131"/>
</dbReference>
<gene>
    <name evidence="9" type="ORF">SAMN04487779_1001647</name>
</gene>
<keyword evidence="5 6" id="KW-0472">Membrane</keyword>
<dbReference type="Proteomes" id="UP000198925">
    <property type="component" value="Unassembled WGS sequence"/>
</dbReference>
<evidence type="ECO:0000256" key="3">
    <source>
        <dbReference type="ARBA" id="ARBA00022692"/>
    </source>
</evidence>
<feature type="transmembrane region" description="Helical" evidence="6">
    <location>
        <begin position="363"/>
        <end position="384"/>
    </location>
</feature>